<dbReference type="PROSITE" id="PS01182">
    <property type="entry name" value="GLYCOSYL_HYDROL_F35"/>
    <property type="match status" value="1"/>
</dbReference>
<reference evidence="7" key="1">
    <citation type="submission" date="2020-10" db="EMBL/GenBank/DDBJ databases">
        <authorList>
            <person name="Gilroy R."/>
        </authorList>
    </citation>
    <scope>NUCLEOTIDE SEQUENCE</scope>
    <source>
        <strain evidence="7">ChiSjej3B21-11622</strain>
    </source>
</reference>
<reference evidence="7" key="2">
    <citation type="journal article" date="2021" name="PeerJ">
        <title>Extensive microbial diversity within the chicken gut microbiome revealed by metagenomics and culture.</title>
        <authorList>
            <person name="Gilroy R."/>
            <person name="Ravi A."/>
            <person name="Getino M."/>
            <person name="Pursley I."/>
            <person name="Horton D.L."/>
            <person name="Alikhan N.F."/>
            <person name="Baker D."/>
            <person name="Gharbi K."/>
            <person name="Hall N."/>
            <person name="Watson M."/>
            <person name="Adriaenssens E.M."/>
            <person name="Foster-Nyarko E."/>
            <person name="Jarju S."/>
            <person name="Secka A."/>
            <person name="Antonio M."/>
            <person name="Oren A."/>
            <person name="Chaudhuri R.R."/>
            <person name="La Ragione R."/>
            <person name="Hildebrand F."/>
            <person name="Pallen M.J."/>
        </authorList>
    </citation>
    <scope>NUCLEOTIDE SEQUENCE</scope>
    <source>
        <strain evidence="7">ChiSjej3B21-11622</strain>
    </source>
</reference>
<organism evidence="7 8">
    <name type="scientific">Candidatus Limivivens merdigallinarum</name>
    <dbReference type="NCBI Taxonomy" id="2840859"/>
    <lineage>
        <taxon>Bacteria</taxon>
        <taxon>Bacillati</taxon>
        <taxon>Bacillota</taxon>
        <taxon>Clostridia</taxon>
        <taxon>Lachnospirales</taxon>
        <taxon>Lachnospiraceae</taxon>
        <taxon>Lachnospiraceae incertae sedis</taxon>
        <taxon>Candidatus Limivivens</taxon>
    </lineage>
</organism>
<evidence type="ECO:0000259" key="6">
    <source>
        <dbReference type="Pfam" id="PF01301"/>
    </source>
</evidence>
<proteinExistence type="inferred from homology"/>
<dbReference type="EMBL" id="DVFT01000050">
    <property type="protein sequence ID" value="HIQ95622.1"/>
    <property type="molecule type" value="Genomic_DNA"/>
</dbReference>
<dbReference type="InterPro" id="IPR031330">
    <property type="entry name" value="Gly_Hdrlase_35_cat"/>
</dbReference>
<dbReference type="InterPro" id="IPR017853">
    <property type="entry name" value="GH"/>
</dbReference>
<dbReference type="AlphaFoldDB" id="A0A9D0ZTZ4"/>
<dbReference type="Gene3D" id="3.20.20.80">
    <property type="entry name" value="Glycosidases"/>
    <property type="match status" value="1"/>
</dbReference>
<gene>
    <name evidence="7" type="ORF">IAB26_03570</name>
</gene>
<sequence length="793" mass="90075">MEYSLDLRKIRNQRTERLSDKFFGKDPEGNELGFNTYYMEINGQPFFGVSGECHYSRVHENQWEDTILKMKMGGINVVSTYIFWNHHEEEEGKFRFDGNRNIRKFLKLCEKHGMYVIVRIGPFDHGEVRNGGLPDWLYGKPFEVRSGNEGFLSCTRKLYRKLAEQFEGLYFKDGGPIIGTQIENEYMHSAAPWEMTTGVTNEWLPGGNEGVEYMKKLKKIAQEEGIITPFYTCTGWGGAATPTDEMLALWGGYAFWPWIFYDYRGEHPATPEYIYRDNHNNQVPKTYNFEPTYEPESLPYACCEMGGGMACYYHYRFQLPYESVDAMANIKLASGCNFLGYYMYRGGSNPTGEKIPYLNECQCAKISYDYQAAIGEYGQLRPSYYRLKALHLFLQNFRDQFCKTVTVLPEGSQEIDPKDVETLRFAARTDGEGGFLFLNNYQDHVECKEKKDERITLHLPKGDITISGISMAAGEEAILPFGMDLGGVRLVYAKAQPLSVVREEGKTVYFFFTPEGMEAEYCFDQKTVAGIAGVVPERGLSEYSAECPNGHRTENSWIVVRPQAGKKFSFVVHGGKGDVEIVTLTREESLGFYEIEKNGKKKVLISEAPILYDGEKFSLENSDGKAETMEIAAYPAMKLKAQKGVKEIRTEKEGIWTVAKMEWGTDHPKETELTPVQCGPYRYTVQIPEGYEDCKDVMLRIHYQGDVGQAFIDGKLVSDNFSNGAVWEIGLREVWKPEMGREVVILITPKKKDASVNVSSTMAGRTEMLKDAVAVLEQVSVRAVLDAEIVIES</sequence>
<dbReference type="Gene3D" id="2.102.20.10">
    <property type="entry name" value="Beta-galactosidase, domain 2"/>
    <property type="match status" value="1"/>
</dbReference>
<name>A0A9D0ZTZ4_9FIRM</name>
<dbReference type="SUPFAM" id="SSF51445">
    <property type="entry name" value="(Trans)glycosidases"/>
    <property type="match status" value="1"/>
</dbReference>
<protein>
    <recommendedName>
        <fullName evidence="4">Beta-galactosidase</fullName>
        <ecNumber evidence="4">3.2.1.23</ecNumber>
    </recommendedName>
</protein>
<keyword evidence="2 4" id="KW-0378">Hydrolase</keyword>
<dbReference type="InterPro" id="IPR037110">
    <property type="entry name" value="Betagal_dom2_sf"/>
</dbReference>
<evidence type="ECO:0000256" key="3">
    <source>
        <dbReference type="ARBA" id="ARBA00023295"/>
    </source>
</evidence>
<dbReference type="Pfam" id="PF01301">
    <property type="entry name" value="Glyco_hydro_35"/>
    <property type="match status" value="1"/>
</dbReference>
<comment type="similarity">
    <text evidence="1 5">Belongs to the glycosyl hydrolase 35 family.</text>
</comment>
<evidence type="ECO:0000256" key="2">
    <source>
        <dbReference type="ARBA" id="ARBA00022801"/>
    </source>
</evidence>
<dbReference type="InterPro" id="IPR001944">
    <property type="entry name" value="Glycoside_Hdrlase_35"/>
</dbReference>
<dbReference type="Proteomes" id="UP000886886">
    <property type="component" value="Unassembled WGS sequence"/>
</dbReference>
<evidence type="ECO:0000313" key="8">
    <source>
        <dbReference type="Proteomes" id="UP000886886"/>
    </source>
</evidence>
<dbReference type="InterPro" id="IPR019801">
    <property type="entry name" value="Glyco_hydro_35_CS"/>
</dbReference>
<feature type="domain" description="Glycoside hydrolase 35 catalytic" evidence="6">
    <location>
        <begin position="41"/>
        <end position="391"/>
    </location>
</feature>
<dbReference type="PANTHER" id="PTHR23421">
    <property type="entry name" value="BETA-GALACTOSIDASE RELATED"/>
    <property type="match status" value="1"/>
</dbReference>
<dbReference type="GO" id="GO:0005975">
    <property type="term" value="P:carbohydrate metabolic process"/>
    <property type="evidence" value="ECO:0007669"/>
    <property type="project" value="InterPro"/>
</dbReference>
<dbReference type="PRINTS" id="PR00742">
    <property type="entry name" value="GLHYDRLASE35"/>
</dbReference>
<comment type="caution">
    <text evidence="7">The sequence shown here is derived from an EMBL/GenBank/DDBJ whole genome shotgun (WGS) entry which is preliminary data.</text>
</comment>
<dbReference type="GO" id="GO:0004565">
    <property type="term" value="F:beta-galactosidase activity"/>
    <property type="evidence" value="ECO:0007669"/>
    <property type="project" value="UniProtKB-EC"/>
</dbReference>
<comment type="catalytic activity">
    <reaction evidence="4">
        <text>Hydrolysis of terminal non-reducing beta-D-galactose residues in beta-D-galactosides.</text>
        <dbReference type="EC" id="3.2.1.23"/>
    </reaction>
</comment>
<accession>A0A9D0ZTZ4</accession>
<evidence type="ECO:0000313" key="7">
    <source>
        <dbReference type="EMBL" id="HIQ95622.1"/>
    </source>
</evidence>
<evidence type="ECO:0000256" key="5">
    <source>
        <dbReference type="RuleBase" id="RU003679"/>
    </source>
</evidence>
<dbReference type="EC" id="3.2.1.23" evidence="4"/>
<evidence type="ECO:0000256" key="4">
    <source>
        <dbReference type="RuleBase" id="RU000675"/>
    </source>
</evidence>
<evidence type="ECO:0000256" key="1">
    <source>
        <dbReference type="ARBA" id="ARBA00009809"/>
    </source>
</evidence>
<keyword evidence="3 4" id="KW-0326">Glycosidase</keyword>